<dbReference type="HOGENOM" id="CLU_094234_2_1_7"/>
<evidence type="ECO:0000256" key="3">
    <source>
        <dbReference type="ARBA" id="ARBA00023163"/>
    </source>
</evidence>
<dbReference type="eggNOG" id="COG2065">
    <property type="taxonomic scope" value="Bacteria"/>
</dbReference>
<evidence type="ECO:0000259" key="5">
    <source>
        <dbReference type="Pfam" id="PF00156"/>
    </source>
</evidence>
<evidence type="ECO:0000313" key="7">
    <source>
        <dbReference type="Proteomes" id="UP000002534"/>
    </source>
</evidence>
<keyword evidence="7" id="KW-1185">Reference proteome</keyword>
<dbReference type="NCBIfam" id="NF003549">
    <property type="entry name" value="PRK05205.1-5"/>
    <property type="match status" value="1"/>
</dbReference>
<comment type="function">
    <text evidence="4">Also displays a weak uracil phosphoribosyltransferase activity which is not physiologically significant.</text>
</comment>
<feature type="domain" description="Phosphoribosyltransferase" evidence="5">
    <location>
        <begin position="7"/>
        <end position="146"/>
    </location>
</feature>
<dbReference type="GO" id="GO:0004845">
    <property type="term" value="F:uracil phosphoribosyltransferase activity"/>
    <property type="evidence" value="ECO:0007669"/>
    <property type="project" value="UniProtKB-UniRule"/>
</dbReference>
<evidence type="ECO:0000256" key="4">
    <source>
        <dbReference type="HAMAP-Rule" id="MF_01219"/>
    </source>
</evidence>
<dbReference type="NCBIfam" id="NF003545">
    <property type="entry name" value="PRK05205.1-1"/>
    <property type="match status" value="1"/>
</dbReference>
<dbReference type="EC" id="2.4.2.9" evidence="4"/>
<protein>
    <recommendedName>
        <fullName evidence="4">Bifunctional protein PyrR</fullName>
    </recommendedName>
    <domain>
        <recommendedName>
            <fullName evidence="4">Pyrimidine operon regulatory protein</fullName>
        </recommendedName>
    </domain>
    <domain>
        <recommendedName>
            <fullName evidence="4">Uracil phosphoribosyltransferase</fullName>
            <shortName evidence="4">UPRTase</shortName>
            <ecNumber evidence="4">2.4.2.9</ecNumber>
        </recommendedName>
    </domain>
</protein>
<keyword evidence="2 4" id="KW-0805">Transcription regulation</keyword>
<proteinExistence type="inferred from homology"/>
<gene>
    <name evidence="4 6" type="primary">pyrR</name>
    <name evidence="6" type="ordered locus">Pcar_1616</name>
</gene>
<feature type="short sequence motif" description="PRPP-binding" evidence="4">
    <location>
        <begin position="99"/>
        <end position="111"/>
    </location>
</feature>
<evidence type="ECO:0000256" key="2">
    <source>
        <dbReference type="ARBA" id="ARBA00023015"/>
    </source>
</evidence>
<evidence type="ECO:0000313" key="6">
    <source>
        <dbReference type="EMBL" id="ABA88860.1"/>
    </source>
</evidence>
<dbReference type="PANTHER" id="PTHR11608:SF0">
    <property type="entry name" value="BIFUNCTIONAL PROTEIN PYRR"/>
    <property type="match status" value="1"/>
</dbReference>
<dbReference type="InterPro" id="IPR023050">
    <property type="entry name" value="PyrR"/>
</dbReference>
<dbReference type="Pfam" id="PF00156">
    <property type="entry name" value="Pribosyltran"/>
    <property type="match status" value="1"/>
</dbReference>
<dbReference type="InterPro" id="IPR050137">
    <property type="entry name" value="PyrR_bifunctional"/>
</dbReference>
<dbReference type="InterPro" id="IPR000836">
    <property type="entry name" value="PRTase_dom"/>
</dbReference>
<dbReference type="KEGG" id="pca:Pcar_1616"/>
<dbReference type="STRING" id="338963.Pcar_1616"/>
<dbReference type="HAMAP" id="MF_01219">
    <property type="entry name" value="PyrR"/>
    <property type="match status" value="1"/>
</dbReference>
<dbReference type="GO" id="GO:0006355">
    <property type="term" value="P:regulation of DNA-templated transcription"/>
    <property type="evidence" value="ECO:0007669"/>
    <property type="project" value="UniProtKB-UniRule"/>
</dbReference>
<keyword evidence="3 4" id="KW-0804">Transcription</keyword>
<dbReference type="RefSeq" id="WP_011341347.1">
    <property type="nucleotide sequence ID" value="NC_007498.2"/>
</dbReference>
<dbReference type="InterPro" id="IPR029057">
    <property type="entry name" value="PRTase-like"/>
</dbReference>
<dbReference type="CDD" id="cd06223">
    <property type="entry name" value="PRTases_typeI"/>
    <property type="match status" value="1"/>
</dbReference>
<sequence>MGKSETIILDEAAISRALTRIAHEILEHNQGTDNVALVGIRTGGDHLALRLQSRLQDIEGVTVPLGTVDITMYRDDLASRGSLPVGKTDIPFPVDGKRIILVDDVLFTGRTIRAAMDALMDIGRPRNIQLAVLVDRGHRELPIRPDFVGRNVPTAASEQVMVRFDDQLRPVEVCLSKP</sequence>
<dbReference type="Gene3D" id="3.40.50.2020">
    <property type="match status" value="1"/>
</dbReference>
<keyword evidence="4 6" id="KW-0808">Transferase</keyword>
<dbReference type="AlphaFoldDB" id="Q3A447"/>
<dbReference type="PANTHER" id="PTHR11608">
    <property type="entry name" value="BIFUNCTIONAL PROTEIN PYRR"/>
    <property type="match status" value="1"/>
</dbReference>
<reference evidence="6 7" key="2">
    <citation type="journal article" date="2012" name="BMC Genomics">
        <title>The genome of Pelobacter carbinolicus reveals surprising metabolic capabilities and physiological features.</title>
        <authorList>
            <person name="Aklujkar M."/>
            <person name="Haveman S.A."/>
            <person name="Didonato R.Jr."/>
            <person name="Chertkov O."/>
            <person name="Han C.S."/>
            <person name="Land M.L."/>
            <person name="Brown P."/>
            <person name="Lovley D.R."/>
        </authorList>
    </citation>
    <scope>NUCLEOTIDE SEQUENCE [LARGE SCALE GENOMIC DNA]</scope>
    <source>
        <strain evidence="7">DSM 2380 / NBRC 103641 / GraBd1</strain>
    </source>
</reference>
<organism evidence="6 7">
    <name type="scientific">Syntrophotalea carbinolica (strain DSM 2380 / NBRC 103641 / GraBd1)</name>
    <name type="common">Pelobacter carbinolicus</name>
    <dbReference type="NCBI Taxonomy" id="338963"/>
    <lineage>
        <taxon>Bacteria</taxon>
        <taxon>Pseudomonadati</taxon>
        <taxon>Thermodesulfobacteriota</taxon>
        <taxon>Desulfuromonadia</taxon>
        <taxon>Desulfuromonadales</taxon>
        <taxon>Syntrophotaleaceae</taxon>
        <taxon>Syntrophotalea</taxon>
    </lineage>
</organism>
<comment type="similarity">
    <text evidence="1 4">Belongs to the purine/pyrimidine phosphoribosyltransferase family. PyrR subfamily.</text>
</comment>
<reference evidence="7" key="1">
    <citation type="submission" date="2005-10" db="EMBL/GenBank/DDBJ databases">
        <title>Complete sequence of Pelobacter carbinolicus DSM 2380.</title>
        <authorList>
            <person name="Copeland A."/>
            <person name="Lucas S."/>
            <person name="Lapidus A."/>
            <person name="Barry K."/>
            <person name="Detter J.C."/>
            <person name="Glavina T."/>
            <person name="Hammon N."/>
            <person name="Israni S."/>
            <person name="Pitluck S."/>
            <person name="Chertkov O."/>
            <person name="Schmutz J."/>
            <person name="Larimer F."/>
            <person name="Land M."/>
            <person name="Kyrpides N."/>
            <person name="Ivanova N."/>
            <person name="Richardson P."/>
        </authorList>
    </citation>
    <scope>NUCLEOTIDE SEQUENCE [LARGE SCALE GENOMIC DNA]</scope>
    <source>
        <strain evidence="7">DSM 2380 / NBRC 103641 / GraBd1</strain>
    </source>
</reference>
<evidence type="ECO:0000256" key="1">
    <source>
        <dbReference type="ARBA" id="ARBA00005565"/>
    </source>
</evidence>
<dbReference type="EMBL" id="CP000142">
    <property type="protein sequence ID" value="ABA88860.1"/>
    <property type="molecule type" value="Genomic_DNA"/>
</dbReference>
<dbReference type="OrthoDB" id="9802227at2"/>
<comment type="function">
    <text evidence="4">Regulates the transcription of the pyrimidine nucleotide (pyr) operon in response to exogenous pyrimidines.</text>
</comment>
<dbReference type="SUPFAM" id="SSF53271">
    <property type="entry name" value="PRTase-like"/>
    <property type="match status" value="1"/>
</dbReference>
<name>Q3A447_SYNC1</name>
<dbReference type="Proteomes" id="UP000002534">
    <property type="component" value="Chromosome"/>
</dbReference>
<keyword evidence="4 6" id="KW-0328">Glycosyltransferase</keyword>
<comment type="catalytic activity">
    <reaction evidence="4">
        <text>UMP + diphosphate = 5-phospho-alpha-D-ribose 1-diphosphate + uracil</text>
        <dbReference type="Rhea" id="RHEA:13017"/>
        <dbReference type="ChEBI" id="CHEBI:17568"/>
        <dbReference type="ChEBI" id="CHEBI:33019"/>
        <dbReference type="ChEBI" id="CHEBI:57865"/>
        <dbReference type="ChEBI" id="CHEBI:58017"/>
        <dbReference type="EC" id="2.4.2.9"/>
    </reaction>
</comment>
<accession>Q3A447</accession>
<dbReference type="FunFam" id="3.40.50.2020:FF:000020">
    <property type="entry name" value="Bifunctional protein PyrR"/>
    <property type="match status" value="1"/>
</dbReference>